<protein>
    <submittedName>
        <fullName evidence="1">Putative secreted protein</fullName>
    </submittedName>
</protein>
<accession>A0A2M4CB09</accession>
<proteinExistence type="predicted"/>
<evidence type="ECO:0000313" key="1">
    <source>
        <dbReference type="EMBL" id="MBW62507.1"/>
    </source>
</evidence>
<reference evidence="1" key="1">
    <citation type="submission" date="2018-01" db="EMBL/GenBank/DDBJ databases">
        <title>An insight into the sialome of Amazonian anophelines.</title>
        <authorList>
            <person name="Ribeiro J.M."/>
            <person name="Scarpassa V."/>
            <person name="Calvo E."/>
        </authorList>
    </citation>
    <scope>NUCLEOTIDE SEQUENCE</scope>
    <source>
        <tissue evidence="1">Salivary glands</tissue>
    </source>
</reference>
<dbReference type="AlphaFoldDB" id="A0A2M4CB09"/>
<name>A0A2M4CB09_9DIPT</name>
<sequence length="83" mass="8589">MQCSISWSSLSSLLPNLCAASALHFDSFTFRPSSVAKPCPESLFVAVGSIQSLSSRSLSLTLLLSLSLALSVILCRCGAAAAP</sequence>
<organism evidence="1">
    <name type="scientific">Anopheles marajoara</name>
    <dbReference type="NCBI Taxonomy" id="58244"/>
    <lineage>
        <taxon>Eukaryota</taxon>
        <taxon>Metazoa</taxon>
        <taxon>Ecdysozoa</taxon>
        <taxon>Arthropoda</taxon>
        <taxon>Hexapoda</taxon>
        <taxon>Insecta</taxon>
        <taxon>Pterygota</taxon>
        <taxon>Neoptera</taxon>
        <taxon>Endopterygota</taxon>
        <taxon>Diptera</taxon>
        <taxon>Nematocera</taxon>
        <taxon>Culicoidea</taxon>
        <taxon>Culicidae</taxon>
        <taxon>Anophelinae</taxon>
        <taxon>Anopheles</taxon>
    </lineage>
</organism>
<dbReference type="EMBL" id="GGFJ01013366">
    <property type="protein sequence ID" value="MBW62507.1"/>
    <property type="molecule type" value="Transcribed_RNA"/>
</dbReference>